<sequence>MAASAFHLFPNLPCEIRVKIWEFAIRPSGAGLKGGLHYFFILKKKIGEIPKEYLDEIPDGLSVLDAVFLKKKKPVNENEARGDLPGSLVEIFEDLHLQSREDRSPSVYKVAVSRFGGANDNSPWAVGNRSAYLWDAAVASDSGSDEEEEVQSWHTCNYQDLSGILTAAQGSTARGGQILAVRCPSASRSILLDTQKLEATDRLLRLITAGTAASGSLTAAFRIRPYLRPSIADTDRSIFYDCDQVYVETKYGQACIYKEQGSNQTAEWFFDHLQVIMDEKSGGYMSDTDGAFDYWGRYSKHCGILTCLDFKEWSLLQAGLQE</sequence>
<reference evidence="3" key="1">
    <citation type="journal article" date="2023" name="Mol. Phylogenet. Evol.">
        <title>Genome-scale phylogeny and comparative genomics of the fungal order Sordariales.</title>
        <authorList>
            <person name="Hensen N."/>
            <person name="Bonometti L."/>
            <person name="Westerberg I."/>
            <person name="Brannstrom I.O."/>
            <person name="Guillou S."/>
            <person name="Cros-Aarteil S."/>
            <person name="Calhoun S."/>
            <person name="Haridas S."/>
            <person name="Kuo A."/>
            <person name="Mondo S."/>
            <person name="Pangilinan J."/>
            <person name="Riley R."/>
            <person name="LaButti K."/>
            <person name="Andreopoulos B."/>
            <person name="Lipzen A."/>
            <person name="Chen C."/>
            <person name="Yan M."/>
            <person name="Daum C."/>
            <person name="Ng V."/>
            <person name="Clum A."/>
            <person name="Steindorff A."/>
            <person name="Ohm R.A."/>
            <person name="Martin F."/>
            <person name="Silar P."/>
            <person name="Natvig D.O."/>
            <person name="Lalanne C."/>
            <person name="Gautier V."/>
            <person name="Ament-Velasquez S.L."/>
            <person name="Kruys A."/>
            <person name="Hutchinson M.I."/>
            <person name="Powell A.J."/>
            <person name="Barry K."/>
            <person name="Miller A.N."/>
            <person name="Grigoriev I.V."/>
            <person name="Debuchy R."/>
            <person name="Gladieux P."/>
            <person name="Hiltunen Thoren M."/>
            <person name="Johannesson H."/>
        </authorList>
    </citation>
    <scope>NUCLEOTIDE SEQUENCE [LARGE SCALE GENOMIC DNA]</scope>
    <source>
        <strain evidence="3">CBS 340.73</strain>
    </source>
</reference>
<proteinExistence type="predicted"/>
<dbReference type="AlphaFoldDB" id="A0AAN6N7E3"/>
<comment type="caution">
    <text evidence="2">The sequence shown here is derived from an EMBL/GenBank/DDBJ whole genome shotgun (WGS) entry which is preliminary data.</text>
</comment>
<gene>
    <name evidence="2" type="ORF">QBC46DRAFT_408867</name>
</gene>
<dbReference type="EMBL" id="MU853805">
    <property type="protein sequence ID" value="KAK3939794.1"/>
    <property type="molecule type" value="Genomic_DNA"/>
</dbReference>
<dbReference type="InterPro" id="IPR045518">
    <property type="entry name" value="2EXR"/>
</dbReference>
<accession>A0AAN6N7E3</accession>
<dbReference type="Pfam" id="PF20150">
    <property type="entry name" value="2EXR"/>
    <property type="match status" value="1"/>
</dbReference>
<organism evidence="2 3">
    <name type="scientific">Diplogelasinospora grovesii</name>
    <dbReference type="NCBI Taxonomy" id="303347"/>
    <lineage>
        <taxon>Eukaryota</taxon>
        <taxon>Fungi</taxon>
        <taxon>Dikarya</taxon>
        <taxon>Ascomycota</taxon>
        <taxon>Pezizomycotina</taxon>
        <taxon>Sordariomycetes</taxon>
        <taxon>Sordariomycetidae</taxon>
        <taxon>Sordariales</taxon>
        <taxon>Diplogelasinosporaceae</taxon>
        <taxon>Diplogelasinospora</taxon>
    </lineage>
</organism>
<feature type="domain" description="2EXR" evidence="1">
    <location>
        <begin position="6"/>
        <end position="26"/>
    </location>
</feature>
<protein>
    <recommendedName>
        <fullName evidence="1">2EXR domain-containing protein</fullName>
    </recommendedName>
</protein>
<evidence type="ECO:0000259" key="1">
    <source>
        <dbReference type="Pfam" id="PF20150"/>
    </source>
</evidence>
<dbReference type="Proteomes" id="UP001303473">
    <property type="component" value="Unassembled WGS sequence"/>
</dbReference>
<name>A0AAN6N7E3_9PEZI</name>
<keyword evidence="3" id="KW-1185">Reference proteome</keyword>
<evidence type="ECO:0000313" key="2">
    <source>
        <dbReference type="EMBL" id="KAK3939794.1"/>
    </source>
</evidence>
<evidence type="ECO:0000313" key="3">
    <source>
        <dbReference type="Proteomes" id="UP001303473"/>
    </source>
</evidence>